<name>A0A840P341_9ACTN</name>
<dbReference type="InterPro" id="IPR006694">
    <property type="entry name" value="Fatty_acid_hydroxylase"/>
</dbReference>
<organism evidence="9 10">
    <name type="scientific">Thermocatellispora tengchongensis</name>
    <dbReference type="NCBI Taxonomy" id="1073253"/>
    <lineage>
        <taxon>Bacteria</taxon>
        <taxon>Bacillati</taxon>
        <taxon>Actinomycetota</taxon>
        <taxon>Actinomycetes</taxon>
        <taxon>Streptosporangiales</taxon>
        <taxon>Streptosporangiaceae</taxon>
        <taxon>Thermocatellispora</taxon>
    </lineage>
</organism>
<evidence type="ECO:0000256" key="5">
    <source>
        <dbReference type="ARBA" id="ARBA00023098"/>
    </source>
</evidence>
<dbReference type="Pfam" id="PF04116">
    <property type="entry name" value="FA_hydroxylase"/>
    <property type="match status" value="1"/>
</dbReference>
<dbReference type="Proteomes" id="UP000578449">
    <property type="component" value="Unassembled WGS sequence"/>
</dbReference>
<comment type="caution">
    <text evidence="9">The sequence shown here is derived from an EMBL/GenBank/DDBJ whole genome shotgun (WGS) entry which is preliminary data.</text>
</comment>
<sequence length="287" mass="33431">MTEFPALIRYSIPAFLLLMAVEMASYRLLPDPDKAGYRAKDTMTSLAMGIGSELFALVLGLEYLLAYSALYWLAPVKISFEWWMLPGLLVAQDFFYYWRHRGHHVIRWFWASHVVHHSSRHFNLSTAVRHSWFSPGGWIFYAPLVLIGFHPAAVLFCHSLNLLYQFWLHTERIGKLARPIEFLLVTPSHHRVHHGSQGGYLDRNFGGILIIWDRMFGSYAEEIEVPRYGLTKDIRTFNPVRVAFHEWAALARDLWRAPTWADRGRYLVNRPGWAPETPRERPADVPR</sequence>
<dbReference type="GO" id="GO:0012505">
    <property type="term" value="C:endomembrane system"/>
    <property type="evidence" value="ECO:0007669"/>
    <property type="project" value="UniProtKB-SubCell"/>
</dbReference>
<feature type="transmembrane region" description="Helical" evidence="7">
    <location>
        <begin position="80"/>
        <end position="98"/>
    </location>
</feature>
<dbReference type="RefSeq" id="WP_185049138.1">
    <property type="nucleotide sequence ID" value="NZ_BAABIX010000063.1"/>
</dbReference>
<keyword evidence="3 7" id="KW-1133">Transmembrane helix</keyword>
<protein>
    <submittedName>
        <fullName evidence="9">Sterol desaturase/sphingolipid hydroxylase (Fatty acid hydroxylase superfamily)</fullName>
    </submittedName>
</protein>
<feature type="domain" description="Fatty acid hydroxylase" evidence="8">
    <location>
        <begin position="88"/>
        <end position="218"/>
    </location>
</feature>
<evidence type="ECO:0000256" key="4">
    <source>
        <dbReference type="ARBA" id="ARBA00023002"/>
    </source>
</evidence>
<proteinExistence type="predicted"/>
<dbReference type="GO" id="GO:0008610">
    <property type="term" value="P:lipid biosynthetic process"/>
    <property type="evidence" value="ECO:0007669"/>
    <property type="project" value="InterPro"/>
</dbReference>
<dbReference type="InterPro" id="IPR051689">
    <property type="entry name" value="Sterol_desaturase/TMEM195"/>
</dbReference>
<evidence type="ECO:0000256" key="6">
    <source>
        <dbReference type="ARBA" id="ARBA00023136"/>
    </source>
</evidence>
<evidence type="ECO:0000256" key="1">
    <source>
        <dbReference type="ARBA" id="ARBA00004127"/>
    </source>
</evidence>
<keyword evidence="6 7" id="KW-0472">Membrane</keyword>
<comment type="subcellular location">
    <subcellularLocation>
        <location evidence="1">Endomembrane system</location>
        <topology evidence="1">Multi-pass membrane protein</topology>
    </subcellularLocation>
</comment>
<feature type="transmembrane region" description="Helical" evidence="7">
    <location>
        <begin position="6"/>
        <end position="29"/>
    </location>
</feature>
<keyword evidence="5" id="KW-0443">Lipid metabolism</keyword>
<dbReference type="GO" id="GO:0050479">
    <property type="term" value="F:glyceryl-ether monooxygenase activity"/>
    <property type="evidence" value="ECO:0007669"/>
    <property type="project" value="TreeGrafter"/>
</dbReference>
<dbReference type="EMBL" id="JACHGN010000004">
    <property type="protein sequence ID" value="MBB5132291.1"/>
    <property type="molecule type" value="Genomic_DNA"/>
</dbReference>
<evidence type="ECO:0000256" key="7">
    <source>
        <dbReference type="SAM" id="Phobius"/>
    </source>
</evidence>
<dbReference type="GO" id="GO:0016020">
    <property type="term" value="C:membrane"/>
    <property type="evidence" value="ECO:0007669"/>
    <property type="project" value="GOC"/>
</dbReference>
<dbReference type="PANTHER" id="PTHR21624:SF1">
    <property type="entry name" value="ALKYLGLYCEROL MONOOXYGENASE"/>
    <property type="match status" value="1"/>
</dbReference>
<keyword evidence="10" id="KW-1185">Reference proteome</keyword>
<accession>A0A840P341</accession>
<evidence type="ECO:0000259" key="8">
    <source>
        <dbReference type="Pfam" id="PF04116"/>
    </source>
</evidence>
<evidence type="ECO:0000256" key="2">
    <source>
        <dbReference type="ARBA" id="ARBA00022692"/>
    </source>
</evidence>
<evidence type="ECO:0000313" key="9">
    <source>
        <dbReference type="EMBL" id="MBB5132291.1"/>
    </source>
</evidence>
<feature type="transmembrane region" description="Helical" evidence="7">
    <location>
        <begin position="50"/>
        <end position="74"/>
    </location>
</feature>
<dbReference type="GO" id="GO:0005506">
    <property type="term" value="F:iron ion binding"/>
    <property type="evidence" value="ECO:0007669"/>
    <property type="project" value="InterPro"/>
</dbReference>
<keyword evidence="2 7" id="KW-0812">Transmembrane</keyword>
<dbReference type="AlphaFoldDB" id="A0A840P341"/>
<feature type="transmembrane region" description="Helical" evidence="7">
    <location>
        <begin position="138"/>
        <end position="156"/>
    </location>
</feature>
<evidence type="ECO:0000313" key="10">
    <source>
        <dbReference type="Proteomes" id="UP000578449"/>
    </source>
</evidence>
<evidence type="ECO:0000256" key="3">
    <source>
        <dbReference type="ARBA" id="ARBA00022989"/>
    </source>
</evidence>
<reference evidence="9 10" key="1">
    <citation type="submission" date="2020-08" db="EMBL/GenBank/DDBJ databases">
        <title>Genomic Encyclopedia of Type Strains, Phase IV (KMG-IV): sequencing the most valuable type-strain genomes for metagenomic binning, comparative biology and taxonomic classification.</title>
        <authorList>
            <person name="Goeker M."/>
        </authorList>
    </citation>
    <scope>NUCLEOTIDE SEQUENCE [LARGE SCALE GENOMIC DNA]</scope>
    <source>
        <strain evidence="9 10">DSM 45615</strain>
    </source>
</reference>
<dbReference type="PANTHER" id="PTHR21624">
    <property type="entry name" value="STEROL DESATURASE-RELATED PROTEIN"/>
    <property type="match status" value="1"/>
</dbReference>
<keyword evidence="4" id="KW-0560">Oxidoreductase</keyword>
<gene>
    <name evidence="9" type="ORF">HNP84_002007</name>
</gene>
<dbReference type="GO" id="GO:0006643">
    <property type="term" value="P:membrane lipid metabolic process"/>
    <property type="evidence" value="ECO:0007669"/>
    <property type="project" value="TreeGrafter"/>
</dbReference>